<dbReference type="PANTHER" id="PTHR47623">
    <property type="entry name" value="OS09G0287300 PROTEIN"/>
    <property type="match status" value="1"/>
</dbReference>
<dbReference type="Gene3D" id="3.40.50.1240">
    <property type="entry name" value="Phosphoglycerate mutase-like"/>
    <property type="match status" value="1"/>
</dbReference>
<evidence type="ECO:0000313" key="3">
    <source>
        <dbReference type="Proteomes" id="UP000050874"/>
    </source>
</evidence>
<gene>
    <name evidence="2" type="ORF">ABR63_04235</name>
</gene>
<dbReference type="InterPro" id="IPR013078">
    <property type="entry name" value="His_Pase_superF_clade-1"/>
</dbReference>
<dbReference type="SUPFAM" id="SSF53254">
    <property type="entry name" value="Phosphoglycerate mutase-like"/>
    <property type="match status" value="1"/>
</dbReference>
<protein>
    <recommendedName>
        <fullName evidence="4">Phosphohistidine phosphatase</fullName>
    </recommendedName>
</protein>
<evidence type="ECO:0000256" key="1">
    <source>
        <dbReference type="PIRSR" id="PIRSR613078-2"/>
    </source>
</evidence>
<feature type="binding site" evidence="1">
    <location>
        <position position="58"/>
    </location>
    <ligand>
        <name>substrate</name>
    </ligand>
</feature>
<name>A0A0R2PMB2_9GAMM</name>
<evidence type="ECO:0008006" key="4">
    <source>
        <dbReference type="Google" id="ProtNLM"/>
    </source>
</evidence>
<reference evidence="3" key="1">
    <citation type="submission" date="2015-10" db="EMBL/GenBank/DDBJ databases">
        <title>Metagenome-Assembled Genomes uncover a global brackish microbiome.</title>
        <authorList>
            <person name="Hugerth L.W."/>
            <person name="Larsson J."/>
            <person name="Alneberg J."/>
            <person name="Lindh M.V."/>
            <person name="Legrand C."/>
            <person name="Pinhassi J."/>
            <person name="Andersson A."/>
        </authorList>
    </citation>
    <scope>NUCLEOTIDE SEQUENCE [LARGE SCALE GENOMIC DNA]</scope>
</reference>
<sequence>MKNLFLLRHAKSGWEDPEIADFHRPLSKRGVSDALLLSNYILKNRITFDLVLSSPSERTQATLDLVLTESSSLLNIKLDQSIYCGEAITLLNLIKQQDDVKENILLIGHNPGLQMLAESLIYQRVEKLGTCSFLKLSNFDSWKDLDSNILDLKFFITPKDLIND</sequence>
<dbReference type="PANTHER" id="PTHR47623:SF1">
    <property type="entry name" value="OS09G0287300 PROTEIN"/>
    <property type="match status" value="1"/>
</dbReference>
<dbReference type="Proteomes" id="UP000050874">
    <property type="component" value="Unassembled WGS sequence"/>
</dbReference>
<proteinExistence type="predicted"/>
<dbReference type="Pfam" id="PF00300">
    <property type="entry name" value="His_Phos_1"/>
    <property type="match status" value="1"/>
</dbReference>
<organism evidence="2 3">
    <name type="scientific">SAR86 cluster bacterium BACL1 MAG-120920-bin57</name>
    <dbReference type="NCBI Taxonomy" id="1655571"/>
    <lineage>
        <taxon>Bacteria</taxon>
        <taxon>Pseudomonadati</taxon>
        <taxon>Pseudomonadota</taxon>
        <taxon>Gammaproteobacteria</taxon>
        <taxon>SAR86 cluster</taxon>
    </lineage>
</organism>
<dbReference type="AlphaFoldDB" id="A0A0R2PMB2"/>
<dbReference type="CDD" id="cd07067">
    <property type="entry name" value="HP_PGM_like"/>
    <property type="match status" value="1"/>
</dbReference>
<dbReference type="InterPro" id="IPR029033">
    <property type="entry name" value="His_PPase_superfam"/>
</dbReference>
<accession>A0A0R2PMB2</accession>
<comment type="caution">
    <text evidence="2">The sequence shown here is derived from an EMBL/GenBank/DDBJ whole genome shotgun (WGS) entry which is preliminary data.</text>
</comment>
<evidence type="ECO:0000313" key="2">
    <source>
        <dbReference type="EMBL" id="KRO39118.1"/>
    </source>
</evidence>
<dbReference type="EMBL" id="LIAV01000242">
    <property type="protein sequence ID" value="KRO39118.1"/>
    <property type="molecule type" value="Genomic_DNA"/>
</dbReference>